<name>A0A077ZT54_STYLE</name>
<evidence type="ECO:0008006" key="9">
    <source>
        <dbReference type="Google" id="ProtNLM"/>
    </source>
</evidence>
<dbReference type="SMART" id="SM00261">
    <property type="entry name" value="FU"/>
    <property type="match status" value="9"/>
</dbReference>
<feature type="transmembrane region" description="Helical" evidence="5">
    <location>
        <begin position="1430"/>
        <end position="1449"/>
    </location>
</feature>
<organism evidence="7 8">
    <name type="scientific">Stylonychia lemnae</name>
    <name type="common">Ciliate</name>
    <dbReference type="NCBI Taxonomy" id="5949"/>
    <lineage>
        <taxon>Eukaryota</taxon>
        <taxon>Sar</taxon>
        <taxon>Alveolata</taxon>
        <taxon>Ciliophora</taxon>
        <taxon>Intramacronucleata</taxon>
        <taxon>Spirotrichea</taxon>
        <taxon>Stichotrichia</taxon>
        <taxon>Sporadotrichida</taxon>
        <taxon>Oxytrichidae</taxon>
        <taxon>Stylonychinae</taxon>
        <taxon>Stylonychia</taxon>
    </lineage>
</organism>
<feature type="signal peptide" evidence="6">
    <location>
        <begin position="1"/>
        <end position="20"/>
    </location>
</feature>
<dbReference type="PANTHER" id="PTHR15332">
    <property type="entry name" value="PROPROTEIN CONVERTASE SUBTILISIN_KEXIN TYPE 5-LIKE"/>
    <property type="match status" value="1"/>
</dbReference>
<accession>A0A077ZT54</accession>
<feature type="transmembrane region" description="Helical" evidence="5">
    <location>
        <begin position="1455"/>
        <end position="1474"/>
    </location>
</feature>
<evidence type="ECO:0000313" key="8">
    <source>
        <dbReference type="Proteomes" id="UP000039865"/>
    </source>
</evidence>
<keyword evidence="3" id="KW-1015">Disulfide bond</keyword>
<evidence type="ECO:0000256" key="4">
    <source>
        <dbReference type="SAM" id="MobiDB-lite"/>
    </source>
</evidence>
<dbReference type="InterPro" id="IPR011936">
    <property type="entry name" value="Myxo_disulph_rpt"/>
</dbReference>
<keyword evidence="5" id="KW-0472">Membrane</keyword>
<reference evidence="7 8" key="1">
    <citation type="submission" date="2014-06" db="EMBL/GenBank/DDBJ databases">
        <authorList>
            <person name="Swart Estienne"/>
        </authorList>
    </citation>
    <scope>NUCLEOTIDE SEQUENCE [LARGE SCALE GENOMIC DNA]</scope>
    <source>
        <strain evidence="7 8">130c</strain>
    </source>
</reference>
<dbReference type="SUPFAM" id="SSF57184">
    <property type="entry name" value="Growth factor receptor domain"/>
    <property type="match status" value="4"/>
</dbReference>
<dbReference type="InterPro" id="IPR009030">
    <property type="entry name" value="Growth_fac_rcpt_cys_sf"/>
</dbReference>
<feature type="transmembrane region" description="Helical" evidence="5">
    <location>
        <begin position="1376"/>
        <end position="1393"/>
    </location>
</feature>
<feature type="transmembrane region" description="Helical" evidence="5">
    <location>
        <begin position="1303"/>
        <end position="1319"/>
    </location>
</feature>
<feature type="transmembrane region" description="Helical" evidence="5">
    <location>
        <begin position="1340"/>
        <end position="1364"/>
    </location>
</feature>
<feature type="compositionally biased region" description="Basic and acidic residues" evidence="4">
    <location>
        <begin position="1718"/>
        <end position="1732"/>
    </location>
</feature>
<keyword evidence="1 6" id="KW-0732">Signal</keyword>
<feature type="transmembrane region" description="Helical" evidence="5">
    <location>
        <begin position="1516"/>
        <end position="1545"/>
    </location>
</feature>
<evidence type="ECO:0000256" key="5">
    <source>
        <dbReference type="SAM" id="Phobius"/>
    </source>
</evidence>
<keyword evidence="8" id="KW-1185">Reference proteome</keyword>
<evidence type="ECO:0000256" key="1">
    <source>
        <dbReference type="ARBA" id="ARBA00022729"/>
    </source>
</evidence>
<sequence>MTLHYILISWIGVFLMEINGQSHYFDFAKLKEYVQGRKHIQLKGQMGYNSQNIVIQQDFKVPTIFCFKRHFNLGYGQKFMILEKMQFLIKPLQVNEALYQTTLQPLTFKLTANLTNSVAPININEITKIFALPISFQIKAGWLFVSLLNKQESTNLNFELRIKQGLTTAAIKLVDAKYPQKIFTDQYNETSDTYLGGICDIAMKKYQRGAGFTMGRMWLWKDINPQDSFFGNQFEKTFFNASGTGTQLTQTCSGLIQCTWCSPGINNETTCSIQTPENQQLYLLNLDFDSSQNEYFIEDSSGNQNHLKIKSSESQNYKLFPYKIAQQGYYYIFKAESYFARGFNFNQIPQFTLEVWLRKISDSVIYADGVNNGIYPLQFLDKTNQVVADFSIKEKTKNVELWTNTQGTLSGKVFNDIFQNDRWFQVSWSIAQFEKSNQKFISVMTSVDGNNATLSSKIIGAASNFFDPSDNQTFRIVNQVSVMYKSIKIYQSAFWGDEITVTKSNCQQISDKQGKCNSCSSDTKKCLSICKMDEQGPDCNKCHPFCDSCTGPNKEDCILCTSNSSLNVVLDKNFGNCTCISGYFYNETNKTCYQCHSNCLACYGPDKTQCSSCKPDKFFFPDTTCLNDCNDEILKVEKTNYFPLIVSSTSGSQTKICTKCHPYCSICSGPLNTQCSQCSPGYFLKDTNCYDVCPDGFQANKTSLQCEPCHPDCKSCTGPSKEQCTICTDITKYQQNGKCQSMCDIGFYNDTSKKCLNCNKACAQCSSKFASDCTACQPGFYLEWLGSSCKRTCNDGYYPDDLTNQCLMCHYSCDTCSGYGPDKCVICADGFNRRGQYCVEKCADSEFEVNGVCKSCDSKCSTCYGTQETQCYTCSENTETQLGYYYFSNSCLVKCPDGYYPDNFAKTCRKCRPECATCTSENYCTSCIYGPYQLNNGECTFFTCLDTQYRAIKPQLSCFQCDDSCLTCQGMSQFDCLSCKPSSQFIGQQCLTCSEQPGMTNPTDDTITGCVEICGDGYNYGYMQCDDGNLLNGDGCSSACTIEKGFKCTSGSKYTPSICMDNQSPTPRITFISSKNSIYIEFDEEVILQNELTTNNVQIQISGSSGQIKFDWLLSDAYKTTQPIQIIVIELSIYQSLKGSEKEQVSVFFKDPNIYKDATGNGIMNKPLYAFLNKYEYIDPETKAKLESAGSTSMLATLGAVLINLAISLIFGGSIAAMWTMVNTIQLISLFPLCNVQFPPITLLIFEKMLGSHGESTIIPNVFYDYGVNRPGSAIILEQALNKKFDEYGWKISNFLYLSGRKILMWTLLIVAYPAVWYMDKKYADKHKYCKLWKKVEIKFRYTLLLRGVIMSYVSMYLAFVLGIVQMNFETMENSISGFSAIAFGIILTYLPIQQMNILQRNYEKINTEKFMLSYSTIVKEVDLSHPIRYMYYPVFLIRRAVFAIQLVILSEMPFEQIIFMSSTAFAMMIYVIIVKPQKDYIMMVLTAVGEALILCLHLISILFLDENLEESKKNLYGWIVIIMIGGYILANWTIIAVMTISQLGKQWREFKKKRQLKKIKELEDKEYKKWKKNKMEQRKVNNQQKKQQMIEKFHEERNRAISDKSQSPLMMNKYQYDDQHQQNIKKLPTFDLGNKPFATPANRKSAMSLLYTSNQPEYGISQNDEPISPFNYSSANNHFLSPSKPAKLPPLNYQPLQNSSNSSSPFESKNIPQDNISDIKSEYNDVSDQKKSTPPSDGELLDGSSKLNIRQKKRTDFQVDNELVEEDDTIQDEEIFQIGKKRNKNNKSEW</sequence>
<feature type="transmembrane region" description="Helical" evidence="5">
    <location>
        <begin position="1227"/>
        <end position="1246"/>
    </location>
</feature>
<feature type="compositionally biased region" description="Low complexity" evidence="4">
    <location>
        <begin position="1682"/>
        <end position="1692"/>
    </location>
</feature>
<dbReference type="EMBL" id="CCKQ01001630">
    <property type="protein sequence ID" value="CDW72739.1"/>
    <property type="molecule type" value="Genomic_DNA"/>
</dbReference>
<feature type="chain" id="PRO_5001728981" description="Fu domain containing protein" evidence="6">
    <location>
        <begin position="21"/>
        <end position="1791"/>
    </location>
</feature>
<evidence type="ECO:0000313" key="7">
    <source>
        <dbReference type="EMBL" id="CDW72739.1"/>
    </source>
</evidence>
<dbReference type="OrthoDB" id="300641at2759"/>
<feature type="transmembrane region" description="Helical" evidence="5">
    <location>
        <begin position="1194"/>
        <end position="1220"/>
    </location>
</feature>
<gene>
    <name evidence="7" type="primary">Contig17214.g18334</name>
    <name evidence="7" type="ORF">STYLEM_1703</name>
</gene>
<keyword evidence="5" id="KW-1133">Transmembrane helix</keyword>
<feature type="region of interest" description="Disordered" evidence="4">
    <location>
        <begin position="1682"/>
        <end position="1756"/>
    </location>
</feature>
<dbReference type="CDD" id="cd00064">
    <property type="entry name" value="FU"/>
    <property type="match status" value="8"/>
</dbReference>
<dbReference type="Gene3D" id="2.10.220.10">
    <property type="entry name" value="Hormone Receptor, Insulin-like Growth Factor Receptor 1, Chain A, domain 2"/>
    <property type="match status" value="5"/>
</dbReference>
<dbReference type="Proteomes" id="UP000039865">
    <property type="component" value="Unassembled WGS sequence"/>
</dbReference>
<evidence type="ECO:0000256" key="3">
    <source>
        <dbReference type="ARBA" id="ARBA00023157"/>
    </source>
</evidence>
<dbReference type="NCBIfam" id="TIGR02232">
    <property type="entry name" value="myxo_disulf_rpt"/>
    <property type="match status" value="1"/>
</dbReference>
<dbReference type="PANTHER" id="PTHR15332:SF175">
    <property type="entry name" value="PROPROTEIN CONVERTASE SUBTILISIN_KEXIN TYPE 5-LIKE"/>
    <property type="match status" value="1"/>
</dbReference>
<evidence type="ECO:0000256" key="6">
    <source>
        <dbReference type="SAM" id="SignalP"/>
    </source>
</evidence>
<proteinExistence type="predicted"/>
<feature type="compositionally biased region" description="Polar residues" evidence="4">
    <location>
        <begin position="1706"/>
        <end position="1717"/>
    </location>
</feature>
<keyword evidence="5" id="KW-0812">Transmembrane</keyword>
<evidence type="ECO:0000256" key="2">
    <source>
        <dbReference type="ARBA" id="ARBA00022737"/>
    </source>
</evidence>
<keyword evidence="2" id="KW-0677">Repeat</keyword>
<dbReference type="InterPro" id="IPR006212">
    <property type="entry name" value="Furin_repeat"/>
</dbReference>
<dbReference type="InParanoid" id="A0A077ZT54"/>
<feature type="transmembrane region" description="Helical" evidence="5">
    <location>
        <begin position="1481"/>
        <end position="1504"/>
    </location>
</feature>
<protein>
    <recommendedName>
        <fullName evidence="9">Fu domain containing protein</fullName>
    </recommendedName>
</protein>